<gene>
    <name evidence="3" type="ORF">H8S44_12885</name>
</gene>
<dbReference type="EMBL" id="JACOOR010000007">
    <property type="protein sequence ID" value="MBC5660663.1"/>
    <property type="molecule type" value="Genomic_DNA"/>
</dbReference>
<dbReference type="InterPro" id="IPR010982">
    <property type="entry name" value="Lambda_DNA-bd_dom_sf"/>
</dbReference>
<feature type="domain" description="HTH cro/C1-type" evidence="2">
    <location>
        <begin position="11"/>
        <end position="65"/>
    </location>
</feature>
<protein>
    <submittedName>
        <fullName evidence="3">Helix-turn-helix transcriptional regulator</fullName>
    </submittedName>
</protein>
<dbReference type="PANTHER" id="PTHR46558">
    <property type="entry name" value="TRACRIPTIONAL REGULATORY PROTEIN-RELATED-RELATED"/>
    <property type="match status" value="1"/>
</dbReference>
<evidence type="ECO:0000313" key="4">
    <source>
        <dbReference type="Proteomes" id="UP000649345"/>
    </source>
</evidence>
<dbReference type="SUPFAM" id="SSF47413">
    <property type="entry name" value="lambda repressor-like DNA-binding domains"/>
    <property type="match status" value="1"/>
</dbReference>
<dbReference type="InterPro" id="IPR001387">
    <property type="entry name" value="Cro/C1-type_HTH"/>
</dbReference>
<evidence type="ECO:0000256" key="1">
    <source>
        <dbReference type="ARBA" id="ARBA00023125"/>
    </source>
</evidence>
<dbReference type="Proteomes" id="UP000649345">
    <property type="component" value="Unassembled WGS sequence"/>
</dbReference>
<name>A0A923LDN2_9FIRM</name>
<dbReference type="GO" id="GO:0003677">
    <property type="term" value="F:DNA binding"/>
    <property type="evidence" value="ECO:0007669"/>
    <property type="project" value="UniProtKB-KW"/>
</dbReference>
<reference evidence="3" key="1">
    <citation type="submission" date="2020-08" db="EMBL/GenBank/DDBJ databases">
        <title>Genome public.</title>
        <authorList>
            <person name="Liu C."/>
            <person name="Sun Q."/>
        </authorList>
    </citation>
    <scope>NUCLEOTIDE SEQUENCE</scope>
    <source>
        <strain evidence="3">NSJ-68</strain>
    </source>
</reference>
<dbReference type="PROSITE" id="PS50943">
    <property type="entry name" value="HTH_CROC1"/>
    <property type="match status" value="1"/>
</dbReference>
<proteinExistence type="predicted"/>
<dbReference type="Gene3D" id="1.10.260.40">
    <property type="entry name" value="lambda repressor-like DNA-binding domains"/>
    <property type="match status" value="1"/>
</dbReference>
<dbReference type="CDD" id="cd00093">
    <property type="entry name" value="HTH_XRE"/>
    <property type="match status" value="1"/>
</dbReference>
<accession>A0A923LDN2</accession>
<keyword evidence="1" id="KW-0238">DNA-binding</keyword>
<dbReference type="SMART" id="SM00530">
    <property type="entry name" value="HTH_XRE"/>
    <property type="match status" value="1"/>
</dbReference>
<dbReference type="AlphaFoldDB" id="A0A923LDN2"/>
<dbReference type="PANTHER" id="PTHR46558:SF11">
    <property type="entry name" value="HTH-TYPE TRANSCRIPTIONAL REGULATOR XRE"/>
    <property type="match status" value="1"/>
</dbReference>
<dbReference type="Pfam" id="PF01381">
    <property type="entry name" value="HTH_3"/>
    <property type="match status" value="1"/>
</dbReference>
<evidence type="ECO:0000313" key="3">
    <source>
        <dbReference type="EMBL" id="MBC5660663.1"/>
    </source>
</evidence>
<organism evidence="3 4">
    <name type="scientific">Anaerosacchariphilus hominis</name>
    <dbReference type="NCBI Taxonomy" id="2763017"/>
    <lineage>
        <taxon>Bacteria</taxon>
        <taxon>Bacillati</taxon>
        <taxon>Bacillota</taxon>
        <taxon>Clostridia</taxon>
        <taxon>Lachnospirales</taxon>
        <taxon>Lachnospiraceae</taxon>
        <taxon>Anaerosacchariphilus</taxon>
    </lineage>
</organism>
<evidence type="ECO:0000259" key="2">
    <source>
        <dbReference type="PROSITE" id="PS50943"/>
    </source>
</evidence>
<keyword evidence="4" id="KW-1185">Reference proteome</keyword>
<dbReference type="RefSeq" id="WP_186873826.1">
    <property type="nucleotide sequence ID" value="NZ_JACOOR010000007.1"/>
</dbReference>
<comment type="caution">
    <text evidence="3">The sequence shown here is derived from an EMBL/GenBank/DDBJ whole genome shotgun (WGS) entry which is preliminary data.</text>
</comment>
<sequence>MENTIQIAERIKQLRKRLHLNQNDFCKNLGIKQSTLSSYENGTVSPSNEVLYAIAKQYHVSLDWLFGISDNEISLASMGDIVNFLLEMNEVRELRYELEINDKLFNDRETEGNRWYASIKFYGNEKDYPYNADMCQFLASLNESRESYESYFTPKEMFDIWKKQKVSDYSPFPVTRKTYQELDTVTRLKLRNEYLEKQFQEKKSDSKKN</sequence>